<organism evidence="1">
    <name type="scientific">Anguilla anguilla</name>
    <name type="common">European freshwater eel</name>
    <name type="synonym">Muraena anguilla</name>
    <dbReference type="NCBI Taxonomy" id="7936"/>
    <lineage>
        <taxon>Eukaryota</taxon>
        <taxon>Metazoa</taxon>
        <taxon>Chordata</taxon>
        <taxon>Craniata</taxon>
        <taxon>Vertebrata</taxon>
        <taxon>Euteleostomi</taxon>
        <taxon>Actinopterygii</taxon>
        <taxon>Neopterygii</taxon>
        <taxon>Teleostei</taxon>
        <taxon>Anguilliformes</taxon>
        <taxon>Anguillidae</taxon>
        <taxon>Anguilla</taxon>
    </lineage>
</organism>
<reference evidence="1" key="2">
    <citation type="journal article" date="2015" name="Fish Shellfish Immunol.">
        <title>Early steps in the European eel (Anguilla anguilla)-Vibrio vulnificus interaction in the gills: Role of the RtxA13 toxin.</title>
        <authorList>
            <person name="Callol A."/>
            <person name="Pajuelo D."/>
            <person name="Ebbesson L."/>
            <person name="Teles M."/>
            <person name="MacKenzie S."/>
            <person name="Amaro C."/>
        </authorList>
    </citation>
    <scope>NUCLEOTIDE SEQUENCE</scope>
</reference>
<dbReference type="AlphaFoldDB" id="A0A0E9QU63"/>
<dbReference type="EMBL" id="GBXM01088924">
    <property type="protein sequence ID" value="JAH19653.1"/>
    <property type="molecule type" value="Transcribed_RNA"/>
</dbReference>
<reference evidence="1" key="1">
    <citation type="submission" date="2014-11" db="EMBL/GenBank/DDBJ databases">
        <authorList>
            <person name="Amaro Gonzalez C."/>
        </authorList>
    </citation>
    <scope>NUCLEOTIDE SEQUENCE</scope>
</reference>
<proteinExistence type="predicted"/>
<protein>
    <submittedName>
        <fullName evidence="1">Uncharacterized protein</fullName>
    </submittedName>
</protein>
<evidence type="ECO:0000313" key="1">
    <source>
        <dbReference type="EMBL" id="JAH19653.1"/>
    </source>
</evidence>
<sequence>MAKDMTSQVKGGRHFNFCTNQITKI</sequence>
<accession>A0A0E9QU63</accession>
<name>A0A0E9QU63_ANGAN</name>